<keyword evidence="3" id="KW-0804">Transcription</keyword>
<name>A0A6F8YLZ8_9ACTN</name>
<dbReference type="CDD" id="cd07377">
    <property type="entry name" value="WHTH_GntR"/>
    <property type="match status" value="1"/>
</dbReference>
<dbReference type="PROSITE" id="PS50949">
    <property type="entry name" value="HTH_GNTR"/>
    <property type="match status" value="1"/>
</dbReference>
<dbReference type="RefSeq" id="WP_173158672.1">
    <property type="nucleotide sequence ID" value="NZ_AP022871.1"/>
</dbReference>
<dbReference type="Gene3D" id="1.20.120.530">
    <property type="entry name" value="GntR ligand-binding domain-like"/>
    <property type="match status" value="1"/>
</dbReference>
<dbReference type="PRINTS" id="PR00035">
    <property type="entry name" value="HTHGNTR"/>
</dbReference>
<evidence type="ECO:0000313" key="6">
    <source>
        <dbReference type="Proteomes" id="UP000503011"/>
    </source>
</evidence>
<dbReference type="Pfam" id="PF07729">
    <property type="entry name" value="FCD"/>
    <property type="match status" value="1"/>
</dbReference>
<dbReference type="Gene3D" id="1.10.10.10">
    <property type="entry name" value="Winged helix-like DNA-binding domain superfamily/Winged helix DNA-binding domain"/>
    <property type="match status" value="1"/>
</dbReference>
<dbReference type="Pfam" id="PF00392">
    <property type="entry name" value="GntR"/>
    <property type="match status" value="1"/>
</dbReference>
<dbReference type="PANTHER" id="PTHR43537">
    <property type="entry name" value="TRANSCRIPTIONAL REGULATOR, GNTR FAMILY"/>
    <property type="match status" value="1"/>
</dbReference>
<dbReference type="SMART" id="SM00895">
    <property type="entry name" value="FCD"/>
    <property type="match status" value="1"/>
</dbReference>
<evidence type="ECO:0000256" key="1">
    <source>
        <dbReference type="ARBA" id="ARBA00023015"/>
    </source>
</evidence>
<dbReference type="SUPFAM" id="SSF48008">
    <property type="entry name" value="GntR ligand-binding domain-like"/>
    <property type="match status" value="1"/>
</dbReference>
<feature type="domain" description="HTH gntR-type" evidence="4">
    <location>
        <begin position="9"/>
        <end position="79"/>
    </location>
</feature>
<dbReference type="KEGG" id="psuu:Psuf_043620"/>
<dbReference type="PANTHER" id="PTHR43537:SF24">
    <property type="entry name" value="GLUCONATE OPERON TRANSCRIPTIONAL REPRESSOR"/>
    <property type="match status" value="1"/>
</dbReference>
<accession>A0A6F8YLZ8</accession>
<evidence type="ECO:0000256" key="2">
    <source>
        <dbReference type="ARBA" id="ARBA00023125"/>
    </source>
</evidence>
<dbReference type="GO" id="GO:0003700">
    <property type="term" value="F:DNA-binding transcription factor activity"/>
    <property type="evidence" value="ECO:0007669"/>
    <property type="project" value="InterPro"/>
</dbReference>
<dbReference type="SMART" id="SM00345">
    <property type="entry name" value="HTH_GNTR"/>
    <property type="match status" value="1"/>
</dbReference>
<reference evidence="5 6" key="1">
    <citation type="submission" date="2020-03" db="EMBL/GenBank/DDBJ databases">
        <title>Whole genome shotgun sequence of Phytohabitans suffuscus NBRC 105367.</title>
        <authorList>
            <person name="Komaki H."/>
            <person name="Tamura T."/>
        </authorList>
    </citation>
    <scope>NUCLEOTIDE SEQUENCE [LARGE SCALE GENOMIC DNA]</scope>
    <source>
        <strain evidence="5 6">NBRC 105367</strain>
    </source>
</reference>
<dbReference type="SUPFAM" id="SSF46785">
    <property type="entry name" value="Winged helix' DNA-binding domain"/>
    <property type="match status" value="1"/>
</dbReference>
<dbReference type="InterPro" id="IPR011711">
    <property type="entry name" value="GntR_C"/>
</dbReference>
<gene>
    <name evidence="5" type="primary">pdhR_1</name>
    <name evidence="5" type="ORF">Psuf_043620</name>
</gene>
<dbReference type="EMBL" id="AP022871">
    <property type="protein sequence ID" value="BCB87049.1"/>
    <property type="molecule type" value="Genomic_DNA"/>
</dbReference>
<dbReference type="InterPro" id="IPR036390">
    <property type="entry name" value="WH_DNA-bd_sf"/>
</dbReference>
<keyword evidence="2" id="KW-0238">DNA-binding</keyword>
<organism evidence="5 6">
    <name type="scientific">Phytohabitans suffuscus</name>
    <dbReference type="NCBI Taxonomy" id="624315"/>
    <lineage>
        <taxon>Bacteria</taxon>
        <taxon>Bacillati</taxon>
        <taxon>Actinomycetota</taxon>
        <taxon>Actinomycetes</taxon>
        <taxon>Micromonosporales</taxon>
        <taxon>Micromonosporaceae</taxon>
    </lineage>
</organism>
<dbReference type="AlphaFoldDB" id="A0A6F8YLZ8"/>
<dbReference type="Proteomes" id="UP000503011">
    <property type="component" value="Chromosome"/>
</dbReference>
<dbReference type="InterPro" id="IPR000524">
    <property type="entry name" value="Tscrpt_reg_HTH_GntR"/>
</dbReference>
<protein>
    <submittedName>
        <fullName evidence="5">GntR family transcriptional regulator</fullName>
    </submittedName>
</protein>
<dbReference type="InterPro" id="IPR036388">
    <property type="entry name" value="WH-like_DNA-bd_sf"/>
</dbReference>
<keyword evidence="6" id="KW-1185">Reference proteome</keyword>
<evidence type="ECO:0000256" key="3">
    <source>
        <dbReference type="ARBA" id="ARBA00023163"/>
    </source>
</evidence>
<evidence type="ECO:0000313" key="5">
    <source>
        <dbReference type="EMBL" id="BCB87049.1"/>
    </source>
</evidence>
<keyword evidence="1" id="KW-0805">Transcription regulation</keyword>
<reference evidence="5 6" key="2">
    <citation type="submission" date="2020-03" db="EMBL/GenBank/DDBJ databases">
        <authorList>
            <person name="Ichikawa N."/>
            <person name="Kimura A."/>
            <person name="Kitahashi Y."/>
            <person name="Uohara A."/>
        </authorList>
    </citation>
    <scope>NUCLEOTIDE SEQUENCE [LARGE SCALE GENOMIC DNA]</scope>
    <source>
        <strain evidence="5 6">NBRC 105367</strain>
    </source>
</reference>
<dbReference type="InterPro" id="IPR008920">
    <property type="entry name" value="TF_FadR/GntR_C"/>
</dbReference>
<dbReference type="GO" id="GO:0003677">
    <property type="term" value="F:DNA binding"/>
    <property type="evidence" value="ECO:0007669"/>
    <property type="project" value="UniProtKB-KW"/>
</dbReference>
<sequence>MGVDGAVRPPAYQTLAEDLRAEITSGRLQPGERLPTEPQLCARSGVSRSTVREALRLLASQHLIVTTRGVTGGSFVAHPSPADLSDTLSTGLNLLINTSTAGLYDLLEVRESLEVPAAAQAARRRTDEHLAELEAALFDPRTTDVPAMLAAHRAFHSALGAATGNPLLELLSRPLYQVSNERDVAATAPAGFWVQVDADHRELLRAIRAGDADAATKIAREHITFIRASLTP</sequence>
<evidence type="ECO:0000259" key="4">
    <source>
        <dbReference type="PROSITE" id="PS50949"/>
    </source>
</evidence>
<proteinExistence type="predicted"/>